<evidence type="ECO:0000313" key="1">
    <source>
        <dbReference type="EMBL" id="OLP86502.1"/>
    </source>
</evidence>
<gene>
    <name evidence="1" type="ORF">AK812_SmicGene49048</name>
</gene>
<proteinExistence type="predicted"/>
<dbReference type="EMBL" id="LSRX01000912">
    <property type="protein sequence ID" value="OLP86502.1"/>
    <property type="molecule type" value="Genomic_DNA"/>
</dbReference>
<comment type="caution">
    <text evidence="1">The sequence shown here is derived from an EMBL/GenBank/DDBJ whole genome shotgun (WGS) entry which is preliminary data.</text>
</comment>
<dbReference type="AlphaFoldDB" id="A0A1Q9CU99"/>
<keyword evidence="2" id="KW-1185">Reference proteome</keyword>
<accession>A0A1Q9CU99</accession>
<dbReference type="Proteomes" id="UP000186817">
    <property type="component" value="Unassembled WGS sequence"/>
</dbReference>
<evidence type="ECO:0000313" key="2">
    <source>
        <dbReference type="Proteomes" id="UP000186817"/>
    </source>
</evidence>
<dbReference type="OrthoDB" id="10280121at2759"/>
<organism evidence="1 2">
    <name type="scientific">Symbiodinium microadriaticum</name>
    <name type="common">Dinoflagellate</name>
    <name type="synonym">Zooxanthella microadriatica</name>
    <dbReference type="NCBI Taxonomy" id="2951"/>
    <lineage>
        <taxon>Eukaryota</taxon>
        <taxon>Sar</taxon>
        <taxon>Alveolata</taxon>
        <taxon>Dinophyceae</taxon>
        <taxon>Suessiales</taxon>
        <taxon>Symbiodiniaceae</taxon>
        <taxon>Symbiodinium</taxon>
    </lineage>
</organism>
<protein>
    <submittedName>
        <fullName evidence="1">Uncharacterized protein</fullName>
    </submittedName>
</protein>
<reference evidence="1 2" key="1">
    <citation type="submission" date="2016-02" db="EMBL/GenBank/DDBJ databases">
        <title>Genome analysis of coral dinoflagellate symbionts highlights evolutionary adaptations to a symbiotic lifestyle.</title>
        <authorList>
            <person name="Aranda M."/>
            <person name="Li Y."/>
            <person name="Liew Y.J."/>
            <person name="Baumgarten S."/>
            <person name="Simakov O."/>
            <person name="Wilson M."/>
            <person name="Piel J."/>
            <person name="Ashoor H."/>
            <person name="Bougouffa S."/>
            <person name="Bajic V.B."/>
            <person name="Ryu T."/>
            <person name="Ravasi T."/>
            <person name="Bayer T."/>
            <person name="Micklem G."/>
            <person name="Kim H."/>
            <person name="Bhak J."/>
            <person name="Lajeunesse T.C."/>
            <person name="Voolstra C.R."/>
        </authorList>
    </citation>
    <scope>NUCLEOTIDE SEQUENCE [LARGE SCALE GENOMIC DNA]</scope>
    <source>
        <strain evidence="1 2">CCMP2467</strain>
    </source>
</reference>
<sequence>MAEFLSVEFRPQRDCWWPELQQLVWLAADMGKRCSDCVLPSSVLAQSVMPFLVPPTMHWRVSAADFKRQSGATSRQKPQWSQVISAELYRLGSEIPPFEIFAKQVSVDDNCILVMYAIRHTSLDGDWNMTRSQLQLVPTHRRTVSSGVITFEGSVGKTHGTTDLWASDIRLCRNKLGTLHGTFATIDSIGQGKRFKWYTFPHFEGHFLDPDSIHISEALGRHCVELTRVCHSSKPCCSSDRG</sequence>
<name>A0A1Q9CU99_SYMMI</name>